<evidence type="ECO:0000259" key="12">
    <source>
        <dbReference type="PROSITE" id="PS51194"/>
    </source>
</evidence>
<dbReference type="SUPFAM" id="SSF52540">
    <property type="entry name" value="P-loop containing nucleoside triphosphate hydrolases"/>
    <property type="match status" value="2"/>
</dbReference>
<evidence type="ECO:0000256" key="9">
    <source>
        <dbReference type="SAM" id="Coils"/>
    </source>
</evidence>
<feature type="compositionally biased region" description="Low complexity" evidence="10">
    <location>
        <begin position="3682"/>
        <end position="3697"/>
    </location>
</feature>
<dbReference type="InterPro" id="IPR044574">
    <property type="entry name" value="ARIP4-like"/>
</dbReference>
<keyword evidence="3" id="KW-0547">Nucleotide-binding</keyword>
<keyword evidence="7" id="KW-0238">DNA-binding</keyword>
<feature type="compositionally biased region" description="Basic and acidic residues" evidence="10">
    <location>
        <begin position="582"/>
        <end position="595"/>
    </location>
</feature>
<feature type="region of interest" description="Disordered" evidence="10">
    <location>
        <begin position="1749"/>
        <end position="1872"/>
    </location>
</feature>
<feature type="region of interest" description="Disordered" evidence="10">
    <location>
        <begin position="110"/>
        <end position="168"/>
    </location>
</feature>
<feature type="region of interest" description="Disordered" evidence="10">
    <location>
        <begin position="462"/>
        <end position="596"/>
    </location>
</feature>
<keyword evidence="8" id="KW-0539">Nucleus</keyword>
<keyword evidence="5" id="KW-0347">Helicase</keyword>
<feature type="compositionally biased region" description="Basic and acidic residues" evidence="10">
    <location>
        <begin position="1833"/>
        <end position="1842"/>
    </location>
</feature>
<dbReference type="EMBL" id="OU963912">
    <property type="protein sequence ID" value="CAH2984466.1"/>
    <property type="molecule type" value="Genomic_DNA"/>
</dbReference>
<feature type="compositionally biased region" description="Basic and acidic residues" evidence="10">
    <location>
        <begin position="2736"/>
        <end position="2764"/>
    </location>
</feature>
<dbReference type="InterPro" id="IPR000330">
    <property type="entry name" value="SNF2_N"/>
</dbReference>
<evidence type="ECO:0000256" key="3">
    <source>
        <dbReference type="ARBA" id="ARBA00022741"/>
    </source>
</evidence>
<protein>
    <submittedName>
        <fullName evidence="13">Uncharacterized protein</fullName>
    </submittedName>
</protein>
<feature type="domain" description="Helicase C-terminal" evidence="12">
    <location>
        <begin position="2506"/>
        <end position="2657"/>
    </location>
</feature>
<feature type="region of interest" description="Disordered" evidence="10">
    <location>
        <begin position="3665"/>
        <end position="3701"/>
    </location>
</feature>
<dbReference type="SMART" id="SM00487">
    <property type="entry name" value="DEXDc"/>
    <property type="match status" value="1"/>
</dbReference>
<dbReference type="InterPro" id="IPR014001">
    <property type="entry name" value="Helicase_ATP-bd"/>
</dbReference>
<feature type="domain" description="Helicase ATP-binding" evidence="11">
    <location>
        <begin position="2138"/>
        <end position="2326"/>
    </location>
</feature>
<dbReference type="InterPro" id="IPR049730">
    <property type="entry name" value="SNF2/RAD54-like_C"/>
</dbReference>
<feature type="coiled-coil region" evidence="9">
    <location>
        <begin position="390"/>
        <end position="418"/>
    </location>
</feature>
<evidence type="ECO:0000256" key="1">
    <source>
        <dbReference type="ARBA" id="ARBA00004123"/>
    </source>
</evidence>
<evidence type="ECO:0000256" key="6">
    <source>
        <dbReference type="ARBA" id="ARBA00022840"/>
    </source>
</evidence>
<feature type="region of interest" description="Disordered" evidence="10">
    <location>
        <begin position="300"/>
        <end position="342"/>
    </location>
</feature>
<feature type="region of interest" description="Disordered" evidence="10">
    <location>
        <begin position="194"/>
        <end position="247"/>
    </location>
</feature>
<evidence type="ECO:0000256" key="7">
    <source>
        <dbReference type="ARBA" id="ARBA00023125"/>
    </source>
</evidence>
<name>A0ABN8L7E7_CHISP</name>
<feature type="compositionally biased region" description="Polar residues" evidence="10">
    <location>
        <begin position="200"/>
        <end position="219"/>
    </location>
</feature>
<feature type="compositionally biased region" description="Polar residues" evidence="10">
    <location>
        <begin position="123"/>
        <end position="145"/>
    </location>
</feature>
<organism evidence="13 14">
    <name type="scientific">Chilo suppressalis</name>
    <name type="common">Asiatic rice borer moth</name>
    <dbReference type="NCBI Taxonomy" id="168631"/>
    <lineage>
        <taxon>Eukaryota</taxon>
        <taxon>Metazoa</taxon>
        <taxon>Ecdysozoa</taxon>
        <taxon>Arthropoda</taxon>
        <taxon>Hexapoda</taxon>
        <taxon>Insecta</taxon>
        <taxon>Pterygota</taxon>
        <taxon>Neoptera</taxon>
        <taxon>Endopterygota</taxon>
        <taxon>Lepidoptera</taxon>
        <taxon>Glossata</taxon>
        <taxon>Ditrysia</taxon>
        <taxon>Pyraloidea</taxon>
        <taxon>Crambidae</taxon>
        <taxon>Crambinae</taxon>
        <taxon>Chilo</taxon>
    </lineage>
</organism>
<feature type="region of interest" description="Disordered" evidence="10">
    <location>
        <begin position="3605"/>
        <end position="3650"/>
    </location>
</feature>
<evidence type="ECO:0000256" key="5">
    <source>
        <dbReference type="ARBA" id="ARBA00022806"/>
    </source>
</evidence>
<accession>A0ABN8L7E7</accession>
<dbReference type="Proteomes" id="UP001153292">
    <property type="component" value="Chromosome 19"/>
</dbReference>
<dbReference type="SMART" id="SM00490">
    <property type="entry name" value="HELICc"/>
    <property type="match status" value="1"/>
</dbReference>
<evidence type="ECO:0000256" key="4">
    <source>
        <dbReference type="ARBA" id="ARBA00022801"/>
    </source>
</evidence>
<feature type="compositionally biased region" description="Basic and acidic residues" evidence="10">
    <location>
        <begin position="1455"/>
        <end position="1480"/>
    </location>
</feature>
<dbReference type="CDD" id="cd18793">
    <property type="entry name" value="SF2_C_SNF"/>
    <property type="match status" value="1"/>
</dbReference>
<evidence type="ECO:0000313" key="13">
    <source>
        <dbReference type="EMBL" id="CAH2984466.1"/>
    </source>
</evidence>
<feature type="compositionally biased region" description="Low complexity" evidence="10">
    <location>
        <begin position="3629"/>
        <end position="3641"/>
    </location>
</feature>
<dbReference type="PROSITE" id="PS51192">
    <property type="entry name" value="HELICASE_ATP_BIND_1"/>
    <property type="match status" value="1"/>
</dbReference>
<comment type="subcellular location">
    <subcellularLocation>
        <location evidence="1">Nucleus</location>
    </subcellularLocation>
</comment>
<dbReference type="PROSITE" id="PS51194">
    <property type="entry name" value="HELICASE_CTER"/>
    <property type="match status" value="1"/>
</dbReference>
<dbReference type="InterPro" id="IPR001650">
    <property type="entry name" value="Helicase_C-like"/>
</dbReference>
<dbReference type="Gene3D" id="3.40.50.10810">
    <property type="entry name" value="Tandem AAA-ATPase domain"/>
    <property type="match status" value="1"/>
</dbReference>
<evidence type="ECO:0000313" key="14">
    <source>
        <dbReference type="Proteomes" id="UP001153292"/>
    </source>
</evidence>
<dbReference type="InterPro" id="IPR038718">
    <property type="entry name" value="SNF2-like_sf"/>
</dbReference>
<keyword evidence="4" id="KW-0378">Hydrolase</keyword>
<feature type="region of interest" description="Disordered" evidence="10">
    <location>
        <begin position="1892"/>
        <end position="1940"/>
    </location>
</feature>
<feature type="compositionally biased region" description="Basic and acidic residues" evidence="10">
    <location>
        <begin position="3606"/>
        <end position="3619"/>
    </location>
</feature>
<feature type="compositionally biased region" description="Basic residues" evidence="10">
    <location>
        <begin position="317"/>
        <end position="330"/>
    </location>
</feature>
<proteinExistence type="inferred from homology"/>
<feature type="region of interest" description="Disordered" evidence="10">
    <location>
        <begin position="1427"/>
        <end position="1483"/>
    </location>
</feature>
<dbReference type="Pfam" id="PF00271">
    <property type="entry name" value="Helicase_C"/>
    <property type="match status" value="1"/>
</dbReference>
<keyword evidence="9" id="KW-0175">Coiled coil</keyword>
<feature type="compositionally biased region" description="Basic residues" evidence="10">
    <location>
        <begin position="1911"/>
        <end position="1924"/>
    </location>
</feature>
<feature type="compositionally biased region" description="Polar residues" evidence="10">
    <location>
        <begin position="300"/>
        <end position="312"/>
    </location>
</feature>
<comment type="similarity">
    <text evidence="2">Belongs to the SNF2/RAD54 helicase family.</text>
</comment>
<feature type="compositionally biased region" description="Acidic residues" evidence="10">
    <location>
        <begin position="497"/>
        <end position="512"/>
    </location>
</feature>
<feature type="compositionally biased region" description="Basic and acidic residues" evidence="10">
    <location>
        <begin position="1767"/>
        <end position="1790"/>
    </location>
</feature>
<feature type="region of interest" description="Disordered" evidence="10">
    <location>
        <begin position="2736"/>
        <end position="2786"/>
    </location>
</feature>
<feature type="compositionally biased region" description="Basic residues" evidence="10">
    <location>
        <begin position="1441"/>
        <end position="1454"/>
    </location>
</feature>
<feature type="compositionally biased region" description="Basic and acidic residues" evidence="10">
    <location>
        <begin position="1925"/>
        <end position="1940"/>
    </location>
</feature>
<gene>
    <name evidence="13" type="ORF">CHILSU_LOCUS4421</name>
</gene>
<keyword evidence="14" id="KW-1185">Reference proteome</keyword>
<dbReference type="PANTHER" id="PTHR45797:SF3">
    <property type="entry name" value="TRANSCRIPTIONAL REGULATOR ATRX HOMOLOG"/>
    <property type="match status" value="1"/>
</dbReference>
<feature type="region of interest" description="Disordered" evidence="10">
    <location>
        <begin position="2999"/>
        <end position="3034"/>
    </location>
</feature>
<dbReference type="InterPro" id="IPR027417">
    <property type="entry name" value="P-loop_NTPase"/>
</dbReference>
<evidence type="ECO:0000256" key="8">
    <source>
        <dbReference type="ARBA" id="ARBA00023242"/>
    </source>
</evidence>
<evidence type="ECO:0000256" key="2">
    <source>
        <dbReference type="ARBA" id="ARBA00007025"/>
    </source>
</evidence>
<feature type="region of interest" description="Disordered" evidence="10">
    <location>
        <begin position="3888"/>
        <end position="3923"/>
    </location>
</feature>
<evidence type="ECO:0000256" key="10">
    <source>
        <dbReference type="SAM" id="MobiDB-lite"/>
    </source>
</evidence>
<dbReference type="Pfam" id="PF00176">
    <property type="entry name" value="SNF2-rel_dom"/>
    <property type="match status" value="1"/>
</dbReference>
<keyword evidence="6" id="KW-0067">ATP-binding</keyword>
<feature type="compositionally biased region" description="Pro residues" evidence="10">
    <location>
        <begin position="3905"/>
        <end position="3914"/>
    </location>
</feature>
<reference evidence="13" key="1">
    <citation type="submission" date="2021-12" db="EMBL/GenBank/DDBJ databases">
        <authorList>
            <person name="King R."/>
        </authorList>
    </citation>
    <scope>NUCLEOTIDE SEQUENCE</scope>
</reference>
<dbReference type="PANTHER" id="PTHR45797">
    <property type="entry name" value="RAD54-LIKE"/>
    <property type="match status" value="1"/>
</dbReference>
<feature type="compositionally biased region" description="Basic residues" evidence="10">
    <location>
        <begin position="482"/>
        <end position="491"/>
    </location>
</feature>
<feature type="region of interest" description="Disordered" evidence="10">
    <location>
        <begin position="1499"/>
        <end position="1520"/>
    </location>
</feature>
<feature type="region of interest" description="Disordered" evidence="10">
    <location>
        <begin position="3047"/>
        <end position="3090"/>
    </location>
</feature>
<feature type="compositionally biased region" description="Basic residues" evidence="10">
    <location>
        <begin position="1852"/>
        <end position="1863"/>
    </location>
</feature>
<sequence length="3941" mass="443545">MSEEIDLNTNNLCTTEDAFEKFQSVSMYEEDEFITLSDIVSPRPTTSELAIDLNDIPYENEIELESQLEEQVPEVNSTIELGSEENKNVSEYSHVPEETLIKDSSIIVTESKPKRGRKKKTQQSESILTVNQTQNEQSCDQQSIFVQDDKNCDPSAPVPKRRGRKPKQNVTKFINYNSKTKASLQHTNILDDNTEVMPESLSSTIPPNSGSENENTSVALISRRRPGRPRKRQVNITPPEQQMTVDSNTELNVSDIKEESCLNISDESILLSKNRRKGRRVSAKNTCQEDLGNVTIEPTSEQSVEQIANNNVEEPIKRKKSPKKRRKIRKHQEGDTTPNDLAKAEIATALSEDEDDLADDICLSKLKETFEPNDSANLPNNVLETEEVVKEKLGEIVKEETEEMVKEETEEIEKVKTEEFVKEETLTTESTPINNSDITTTADIELNVEGGDKVVKNEMDINEIQNKEDLNDSLLIEDTTKRPMRRKARKTFHYEQDSDEDPFANVELSDDDEPKKGKKGGKYYSDDEYIPGGSKRGPISSSECTDSDIDAEVDELITKQRRKKQRLNSSMEGSPKKRGRKPKYEKQSNDKKPSLEVETITPEASFSQEGDDIEICLQSSLIKASDDSKQNMWGKSNEFENFIAKRIQGTDIKIKKASMVQPLEIPVIDPNDVKKTVETSMQTTQIKTASVEVQTSAPHDIPMKDNVPLTSEQAEKACEFLKGIVKTTAELGELMTKKSEDFITKKINTAHVTDTFKMDYCVRKSFLLFKLAKHNLMQMEEDLSKQYDQFLNENNLMQYREKPKVITATKKPDDNDSDCEIIEAPIVAPAKQNKGNSKPKFNPKTVFLNKELSIKIAKKPSDEKKLQIKGRHTVWINDSVMVKKVKPTQSFLAQDSRNKKPPDYVTIEMVNSFFKKYQRKQALITCAPFITTEWLSFNRQFVCSYFFTKTEGFPTSSVPEMPTERELDTNTETMSTSTKNICCQRSNIENKVYCPRSLFSLCAQIMQNQLVMSTPKPCKKTVDLYSSSRVTNELNFKKFKIVGNCLDVNVLPLKTLCFESITKFMGILTCNAQVESNVISPCFKPNVEITGSKLCYVNKVPSQDVESLFSLCLTFVQNQFFTKKQIESPTCIKHTIQKNRSCPKTLKNITFKFISNIINENNPKLTDITTVKTLSCLCFEVVTKYFSDIEGQTPKESLTINSINRLTEEAYFNMEEPTDLTDNIDYYADDDTNFYEDETEDNDFNNFDEINDTEDNNWISQLEMKELRSIPSKVIETTRPIEEENAMPVVEEATVARIKIEPEEEPEQIVNSLIKTEPLHNLDEMTVIPESFMTNSLSNENDLCNDQARRKDSASYDVESFETFVKSNKLMRAFNEQDDASEVYSQSASRIRRQFEPDWEPENDMAMSLLVPQTFEPLHIENAKDRLMESSGDESNNTKKPANKKKTDKRKAKVKKVDSKSDKQTLLEKSTPKEIPKEKQPVSQEIAVLTRRMREKIRQEEKKIASSDSETESGKTISKKAKEIDSLVSKKTKEIVKDVSKVKQKSTKLTDEEIQCNNVDSTEQVTEQMKCYSPDPNSNQFTGFSAVDQNEVFNYQKYIKYVYDKILPTVNDDEKRAPETDQPIINPNEPVELLECEPTMPVFNMQETISPEKAPNKEVINKKSAEAEDIPSVDINDKPLPYKLRHGWQCYPLQTDDTKLYQAAQIVLEKLPESFVNTYFAYQNISNKDKEDEEVDRLINLQSLNRPVAKEGRCRGRPKKLKPPDQTLDKIKSENDDSRPVSPVHSEHYQELTPSEDENVGDDVPSPPKKRNATENSLAKSSLMDDNDSEDESNVKIKKELTEEAANESKLIKKSKPGPKSKCKPAEPIDSESMMLTADKMMNRELNLLHAPIVLDEEPQKTQSKGPVTRNKQHKGMHKSSNTKRNKDEEGGSSSEEEKHQWFTIKEKLLKKMINKKDTTREDDAKRAKLVSEFIERRGDLAEHYLKRRKVRGRRSTKKMLERQKQLRVLSQELFGGASNDASHTGKGRNSSYFKGRRNIRKVLDKKSLAKSTVLANMEEFERKRRLNIRQNKLREILGYEEGVNVLVINDEVCLEYDFEQRLPVVTIHSFFTKVMKAHQYEGVKFMWDACFESLNSIESGHPGGGCILAHCMGLGKTLQVLALLHTVLTHPRVGMQRVLVCCPLSTVLNWVDEIHKWIGPVTDQIKVFELSKLKKTYERAYQLEDWYKGGGIFIIGYELFRSLTTLDPFLDDVRPVIVNKIRNALLDPGPDIIICDEGHLLKNDSSVLAVAMSRVRTSRRIVLTGTPMQNNLREYYCMVNFVKPNLLGTYAEYSNRFENPIMNGQHRDSREEDIKLMKARTHILHKVLEGCLQRQEASVLYPYLPKKHEYTVFVSMSQCQWDLYKHYLQNCTSTQSNKSNVLKDFHILQKIWSHPQVLHNFSSRTRDDLKTKVKLEKLEDDLAREDLNAEDIKPASTDTWWLQYLEGGNMLDSLHSSNKFVTVFRILEECIALGDKLLIFSTSLFTMDALEYFLKKIKDWSLGKEYYRLDGSVPAEVRQKWCREFNSDQNVNTKLFLISTRAGCLGLNMTAANRVIILDTSWNPAHDIQSIFRVYRFGQKKDCYIYRLVALGTMEQKIYERSVTKQAVACRVVDEQQIDRHYNMADLTELYKYDDTGLGVASGVAVGVQDVALLRVARDTNLHAVHEHDSLLRGSGEQGLPEHERHAAWLQFQQEHAHKQMQDEHDYTKTDGVKPPVKTEKSENNGAVPEVKAERRGRPRKNGPVVSCYIPIEPQQSLHTMPIDKNREEELVEKITHMLIKHNFHVRQEPQEIANLVSNVRRIIANGVSPSQSGSDDLSGSIASLLLQNELPMPQLTNIVCESVNNTIATEPSASSSSSEISQPTISIEKPLPKLRIGRPKGKRKPNFVYEEIKPRETEKVVNESSGRKRRRAALEAEKSFDTITDSNVDLGDGSDTEFIPEGIVVAAPTAEVIVDDNISVKQEPTDNPVRNNRRVAAEANSKKDSTQPSTVIDSHSKILHDQVNSILLSDDDEPPKRKRPGPARKTLVTKPQETEASETSEKPVPLHPSLLSNQNFIKIVAHTYLTGNPMLDEDAATLAAQYSTQKALKEFESTGKNIESGPLYDIAVQVLGVDILKKLQSSKGNSVAKPVQTPVAVEKLPEPRKVLPVVKPKEEPKETPKETPREIIPETIAGAPAIVDVGTKMKSIKLKIRMPTEGSKDKPIVTLSNMTPQAKTAVQTPAIIVPTSTVKGKSRIRVKPGILNSVLPKSVPQLPPMPQLLPAPTANVVPVGLFKGAADINTNDTHQSADECILPDDDDIHIISDPVPQLNIAQEYQQRPMIPVTPISEPAKSMRYVLEMPVNSVRSDSSTVNANEPRMNQFKIQIPKNAAHKVVKLPSRTSINTAPATSESIVYNTISLDSDDDDDLPNVPLSQLSKAAPPSVVPVSLTASNLLNVGSQPLVPVSLTTANSIIQHTTDLTNVLNVPATSATRVSQGQPPKVVNKKYIVVPSSSLKLAGADLPTKVVPIALSRASTAVPQNPTSVPETESILPVATPENDVTAKKKLTKGDVFRVYKSGQVELLTRRDQTPPAERPKQSLTPANNKSSSAVPATSHSSPNSSLAPVVSTAPASTVTIDLEEISKPSKKKSNSQAVVNKESCSSNTNASNSSTSSSPFDPLSILRDVVHIEADDYTVKRTSNIVTKENIVKKKDTVASTKIETISSKAPLKNNKKTYGSVNKVLSHKDTKTITKADDKQTKGQTSSATSKPILNLVTPPIAKKIIPLKKTTKKSEIFVVKASDNKKKVHTLNNTEETVIDITCLDEEPTTSTDKNKTKTKKVTGSTLTGNSKDIILCGSGKAIKRSSTSTRSVEIVKHASVTPEPAPPAPSPSPKKKKTDKLMTLKDFDIDDIDDIIELD</sequence>
<feature type="compositionally biased region" description="Acidic residues" evidence="10">
    <location>
        <begin position="545"/>
        <end position="555"/>
    </location>
</feature>
<feature type="compositionally biased region" description="Basic residues" evidence="10">
    <location>
        <begin position="222"/>
        <end position="233"/>
    </location>
</feature>
<dbReference type="Gene3D" id="3.40.50.300">
    <property type="entry name" value="P-loop containing nucleotide triphosphate hydrolases"/>
    <property type="match status" value="1"/>
</dbReference>
<feature type="compositionally biased region" description="Polar residues" evidence="10">
    <location>
        <begin position="234"/>
        <end position="247"/>
    </location>
</feature>
<evidence type="ECO:0000259" key="11">
    <source>
        <dbReference type="PROSITE" id="PS51192"/>
    </source>
</evidence>